<organism evidence="1 2">
    <name type="scientific">Setaria italica</name>
    <name type="common">Foxtail millet</name>
    <name type="synonym">Panicum italicum</name>
    <dbReference type="NCBI Taxonomy" id="4555"/>
    <lineage>
        <taxon>Eukaryota</taxon>
        <taxon>Viridiplantae</taxon>
        <taxon>Streptophyta</taxon>
        <taxon>Embryophyta</taxon>
        <taxon>Tracheophyta</taxon>
        <taxon>Spermatophyta</taxon>
        <taxon>Magnoliopsida</taxon>
        <taxon>Liliopsida</taxon>
        <taxon>Poales</taxon>
        <taxon>Poaceae</taxon>
        <taxon>PACMAD clade</taxon>
        <taxon>Panicoideae</taxon>
        <taxon>Panicodae</taxon>
        <taxon>Paniceae</taxon>
        <taxon>Cenchrinae</taxon>
        <taxon>Setaria</taxon>
    </lineage>
</organism>
<dbReference type="HOGENOM" id="CLU_2642737_0_0_1"/>
<dbReference type="EMBL" id="AGNK02002761">
    <property type="status" value="NOT_ANNOTATED_CDS"/>
    <property type="molecule type" value="Genomic_DNA"/>
</dbReference>
<dbReference type="EnsemblPlants" id="KQL03388">
    <property type="protein sequence ID" value="KQL03388"/>
    <property type="gene ID" value="SETIT_004780mg"/>
</dbReference>
<proteinExistence type="predicted"/>
<dbReference type="Gramene" id="KQL03388">
    <property type="protein sequence ID" value="KQL03388"/>
    <property type="gene ID" value="SETIT_004780mg"/>
</dbReference>
<dbReference type="Proteomes" id="UP000004995">
    <property type="component" value="Unassembled WGS sequence"/>
</dbReference>
<dbReference type="InParanoid" id="K3XS82"/>
<dbReference type="AlphaFoldDB" id="K3XS82"/>
<protein>
    <submittedName>
        <fullName evidence="1">Uncharacterized protein</fullName>
    </submittedName>
</protein>
<sequence length="77" mass="8626">MLQVRLATPPNRGRHRFPHQIHLSPSILFSLICRPQSPPCHGCCRLQEAPSGSTHLCELRPPRIALTQRASKAAPER</sequence>
<accession>K3XS82</accession>
<evidence type="ECO:0000313" key="1">
    <source>
        <dbReference type="EnsemblPlants" id="KQL03388"/>
    </source>
</evidence>
<reference evidence="1" key="2">
    <citation type="submission" date="2018-08" db="UniProtKB">
        <authorList>
            <consortium name="EnsemblPlants"/>
        </authorList>
    </citation>
    <scope>IDENTIFICATION</scope>
    <source>
        <strain evidence="1">Yugu1</strain>
    </source>
</reference>
<name>K3XS82_SETIT</name>
<keyword evidence="2" id="KW-1185">Reference proteome</keyword>
<reference evidence="2" key="1">
    <citation type="journal article" date="2012" name="Nat. Biotechnol.">
        <title>Reference genome sequence of the model plant Setaria.</title>
        <authorList>
            <person name="Bennetzen J.L."/>
            <person name="Schmutz J."/>
            <person name="Wang H."/>
            <person name="Percifield R."/>
            <person name="Hawkins J."/>
            <person name="Pontaroli A.C."/>
            <person name="Estep M."/>
            <person name="Feng L."/>
            <person name="Vaughn J.N."/>
            <person name="Grimwood J."/>
            <person name="Jenkins J."/>
            <person name="Barry K."/>
            <person name="Lindquist E."/>
            <person name="Hellsten U."/>
            <person name="Deshpande S."/>
            <person name="Wang X."/>
            <person name="Wu X."/>
            <person name="Mitros T."/>
            <person name="Triplett J."/>
            <person name="Yang X."/>
            <person name="Ye C.Y."/>
            <person name="Mauro-Herrera M."/>
            <person name="Wang L."/>
            <person name="Li P."/>
            <person name="Sharma M."/>
            <person name="Sharma R."/>
            <person name="Ronald P.C."/>
            <person name="Panaud O."/>
            <person name="Kellogg E.A."/>
            <person name="Brutnell T.P."/>
            <person name="Doust A.N."/>
            <person name="Tuskan G.A."/>
            <person name="Rokhsar D."/>
            <person name="Devos K.M."/>
        </authorList>
    </citation>
    <scope>NUCLEOTIDE SEQUENCE [LARGE SCALE GENOMIC DNA]</scope>
    <source>
        <strain evidence="2">cv. Yugu1</strain>
    </source>
</reference>
<evidence type="ECO:0000313" key="2">
    <source>
        <dbReference type="Proteomes" id="UP000004995"/>
    </source>
</evidence>